<dbReference type="RefSeq" id="WP_013253884.1">
    <property type="nucleotide sequence ID" value="NC_014364.1"/>
</dbReference>
<evidence type="ECO:0000259" key="15">
    <source>
        <dbReference type="PROSITE" id="PS51786"/>
    </source>
</evidence>
<evidence type="ECO:0000256" key="3">
    <source>
        <dbReference type="ARBA" id="ARBA00022670"/>
    </source>
</evidence>
<dbReference type="PIRSF" id="PIRSF001174">
    <property type="entry name" value="Lon_proteas"/>
    <property type="match status" value="1"/>
</dbReference>
<dbReference type="SMART" id="SM00382">
    <property type="entry name" value="AAA"/>
    <property type="match status" value="1"/>
</dbReference>
<dbReference type="eggNOG" id="COG0466">
    <property type="taxonomic scope" value="Bacteria"/>
</dbReference>
<dbReference type="InterPro" id="IPR046336">
    <property type="entry name" value="Lon_prtase_N_sf"/>
</dbReference>
<dbReference type="SUPFAM" id="SSF52540">
    <property type="entry name" value="P-loop containing nucleoside triphosphate hydrolases"/>
    <property type="match status" value="1"/>
</dbReference>
<dbReference type="InterPro" id="IPR027065">
    <property type="entry name" value="Lon_Prtase"/>
</dbReference>
<comment type="induction">
    <text evidence="9">By heat shock.</text>
</comment>
<dbReference type="Pfam" id="PF00004">
    <property type="entry name" value="AAA"/>
    <property type="match status" value="1"/>
</dbReference>
<dbReference type="PRINTS" id="PR00830">
    <property type="entry name" value="ENDOLAPTASE"/>
</dbReference>
<evidence type="ECO:0000256" key="12">
    <source>
        <dbReference type="PIRSR" id="PIRSR001174-2"/>
    </source>
</evidence>
<evidence type="ECO:0000256" key="14">
    <source>
        <dbReference type="RuleBase" id="RU000591"/>
    </source>
</evidence>
<dbReference type="GO" id="GO:0006515">
    <property type="term" value="P:protein quality control for misfolded or incompletely synthesized proteins"/>
    <property type="evidence" value="ECO:0007669"/>
    <property type="project" value="UniProtKB-UniRule"/>
</dbReference>
<dbReference type="CDD" id="cd19500">
    <property type="entry name" value="RecA-like_Lon"/>
    <property type="match status" value="1"/>
</dbReference>
<dbReference type="GO" id="GO:0034605">
    <property type="term" value="P:cellular response to heat"/>
    <property type="evidence" value="ECO:0007669"/>
    <property type="project" value="UniProtKB-UniRule"/>
</dbReference>
<dbReference type="PROSITE" id="PS51786">
    <property type="entry name" value="LON_PROTEOLYTIC"/>
    <property type="match status" value="1"/>
</dbReference>
<comment type="similarity">
    <text evidence="9 10 13 14">Belongs to the peptidase S16 family.</text>
</comment>
<feature type="domain" description="Lon proteolytic" evidence="15">
    <location>
        <begin position="620"/>
        <end position="801"/>
    </location>
</feature>
<dbReference type="InterPro" id="IPR027543">
    <property type="entry name" value="Lon_bac"/>
</dbReference>
<proteinExistence type="evidence at transcript level"/>
<comment type="subcellular location">
    <subcellularLocation>
        <location evidence="1 9 10">Cytoplasm</location>
    </subcellularLocation>
</comment>
<dbReference type="Proteomes" id="UP000002318">
    <property type="component" value="Chromosome"/>
</dbReference>
<dbReference type="InterPro" id="IPR020568">
    <property type="entry name" value="Ribosomal_Su5_D2-typ_SF"/>
</dbReference>
<accession>E1R3Z8</accession>
<dbReference type="GO" id="GO:0004176">
    <property type="term" value="F:ATP-dependent peptidase activity"/>
    <property type="evidence" value="ECO:0007669"/>
    <property type="project" value="UniProtKB-UniRule"/>
</dbReference>
<comment type="function">
    <text evidence="9">ATP-dependent serine protease that mediates the selective degradation of mutant and abnormal proteins as well as certain short-lived regulatory proteins. Required for cellular homeostasis and for survival from DNA damage and developmental changes induced by stress. Degrades polypeptides processively to yield small peptide fragments that are 5 to 10 amino acids long. Binds to DNA in a double-stranded, site-specific manner.</text>
</comment>
<dbReference type="PROSITE" id="PS01046">
    <property type="entry name" value="LON_SER"/>
    <property type="match status" value="1"/>
</dbReference>
<dbReference type="KEGG" id="ssm:Spirs_1293"/>
<dbReference type="InterPro" id="IPR003959">
    <property type="entry name" value="ATPase_AAA_core"/>
</dbReference>
<dbReference type="SUPFAM" id="SSF54211">
    <property type="entry name" value="Ribosomal protein S5 domain 2-like"/>
    <property type="match status" value="1"/>
</dbReference>
<dbReference type="InterPro" id="IPR054594">
    <property type="entry name" value="Lon_lid"/>
</dbReference>
<dbReference type="Pfam" id="PF05362">
    <property type="entry name" value="Lon_C"/>
    <property type="match status" value="1"/>
</dbReference>
<dbReference type="GO" id="GO:0043565">
    <property type="term" value="F:sequence-specific DNA binding"/>
    <property type="evidence" value="ECO:0007669"/>
    <property type="project" value="UniProtKB-UniRule"/>
</dbReference>
<dbReference type="GO" id="GO:0004252">
    <property type="term" value="F:serine-type endopeptidase activity"/>
    <property type="evidence" value="ECO:0007669"/>
    <property type="project" value="UniProtKB-UniRule"/>
</dbReference>
<keyword evidence="18" id="KW-1185">Reference proteome</keyword>
<dbReference type="Pfam" id="PF22667">
    <property type="entry name" value="Lon_lid"/>
    <property type="match status" value="1"/>
</dbReference>
<keyword evidence="7 9" id="KW-0067">ATP-binding</keyword>
<dbReference type="EMBL" id="CP002116">
    <property type="protein sequence ID" value="ADK80420.1"/>
    <property type="molecule type" value="Genomic_DNA"/>
</dbReference>
<sequence length="802" mass="89706">MKLKDLSLKNGKKELPLVPLRELVVFPHMVVPFFAGRAETISAIEAAMGNDRMVFLACQRRDIDTPTEDDVFEAGSISKILQMLKLPDGTLRVLAEGMERGKVVRFLKKKEYHRVQVEPIIDAREVGKESVPLMAAARDAFRRYTKHQKKIGPEILAAVEKAEYPDKLVDLICANVQIVPEKKVEIIEKDHPNERLELLAVTLEAENEMLELQNKINSRVKQRLEKNQREYFLNEQLKQINKELGKEDDDGSGAKELRKRIEARELPSEVWEKADKELSRLARLQPMSPESGVLRTYLEWIADLPWSEASDDNHDIDLAQKILDEDHYDLKRAKERVLDFLAVRQLQGKGKGPIICFVGPPGTGKTSLGRSVARALGRKFVRISLGGIRDEAEIRGHRKTYVGALPGKIIQSMKKAQTVNPVFLLDEIDKMSSDFRGDPASALLEVLDPEQNGTFVDHYLEVPYDLSRVMFITTANSVHTIPLPLRDRMEVIEIPGYTDYEKVRIAKDFIIPKQLKENGLPSDSISFRKEALTTIIRNYTMESGVRNLEREIASIIRKTAREGLSKGVLLPRLQKPDDDTEQKEAQQKSETKAFSAIITPKSVERYLGVPRFENDLLYRNGRPGLINGLAWTELGGKLLPVEVALLPGDGKLILTGNLGDVMKESARIALSFISSCAHEFGVEPSALKEQDIHVHVPQGAIPKDGPSAGITITTAILSALTGRIVDRHIAMTGEITLTGRILAIGGLKEKSLAARRNGMTTILLPEDNRKDGGELPREVKSKIELVYVATIGDALRFLFPNA</sequence>
<keyword evidence="2 9" id="KW-0963">Cytoplasm</keyword>
<dbReference type="InterPro" id="IPR015947">
    <property type="entry name" value="PUA-like_sf"/>
</dbReference>
<dbReference type="GO" id="GO:0005737">
    <property type="term" value="C:cytoplasm"/>
    <property type="evidence" value="ECO:0007669"/>
    <property type="project" value="UniProtKB-SubCell"/>
</dbReference>
<keyword evidence="8 9" id="KW-0346">Stress response</keyword>
<name>E1R3Z8_SEDSS</name>
<dbReference type="Pfam" id="PF02190">
    <property type="entry name" value="LON_substr_bdg"/>
    <property type="match status" value="1"/>
</dbReference>
<evidence type="ECO:0000256" key="5">
    <source>
        <dbReference type="ARBA" id="ARBA00022801"/>
    </source>
</evidence>
<comment type="catalytic activity">
    <reaction evidence="9 10 13">
        <text>Hydrolysis of proteins in presence of ATP.</text>
        <dbReference type="EC" id="3.4.21.53"/>
    </reaction>
</comment>
<dbReference type="InterPro" id="IPR004815">
    <property type="entry name" value="Lon_bac/euk-typ"/>
</dbReference>
<dbReference type="PANTHER" id="PTHR10046">
    <property type="entry name" value="ATP DEPENDENT LON PROTEASE FAMILY MEMBER"/>
    <property type="match status" value="1"/>
</dbReference>
<feature type="active site" evidence="9 11">
    <location>
        <position position="707"/>
    </location>
</feature>
<dbReference type="Gene3D" id="1.20.58.1480">
    <property type="match status" value="1"/>
</dbReference>
<evidence type="ECO:0000256" key="8">
    <source>
        <dbReference type="ARBA" id="ARBA00023016"/>
    </source>
</evidence>
<protein>
    <recommendedName>
        <fullName evidence="9 10">Lon protease</fullName>
        <ecNumber evidence="9 10">3.4.21.53</ecNumber>
    </recommendedName>
    <alternativeName>
        <fullName evidence="9">ATP-dependent protease La</fullName>
    </alternativeName>
</protein>
<keyword evidence="6 9" id="KW-0720">Serine protease</keyword>
<dbReference type="Gene3D" id="1.20.5.5270">
    <property type="match status" value="1"/>
</dbReference>
<dbReference type="STRING" id="573413.Spirs_1293"/>
<dbReference type="InterPro" id="IPR008268">
    <property type="entry name" value="Peptidase_S16_AS"/>
</dbReference>
<dbReference type="InterPro" id="IPR003111">
    <property type="entry name" value="Lon_prtase_N"/>
</dbReference>
<feature type="active site" evidence="9 11">
    <location>
        <position position="750"/>
    </location>
</feature>
<evidence type="ECO:0000256" key="1">
    <source>
        <dbReference type="ARBA" id="ARBA00004496"/>
    </source>
</evidence>
<dbReference type="Gene3D" id="3.40.50.300">
    <property type="entry name" value="P-loop containing nucleotide triphosphate hydrolases"/>
    <property type="match status" value="1"/>
</dbReference>
<reference evidence="17 18" key="1">
    <citation type="journal article" date="2010" name="Stand. Genomic Sci.">
        <title>Complete genome sequence of Spirochaeta smaragdinae type strain (SEBR 4228).</title>
        <authorList>
            <person name="Mavromatis K."/>
            <person name="Yasawong M."/>
            <person name="Chertkov O."/>
            <person name="Lapidus A."/>
            <person name="Lucas S."/>
            <person name="Nolan M."/>
            <person name="Del Rio T.G."/>
            <person name="Tice H."/>
            <person name="Cheng J.F."/>
            <person name="Pitluck S."/>
            <person name="Liolios K."/>
            <person name="Ivanova N."/>
            <person name="Tapia R."/>
            <person name="Han C."/>
            <person name="Bruce D."/>
            <person name="Goodwin L."/>
            <person name="Pati A."/>
            <person name="Chen A."/>
            <person name="Palaniappan K."/>
            <person name="Land M."/>
            <person name="Hauser L."/>
            <person name="Chang Y.J."/>
            <person name="Jeffries C.D."/>
            <person name="Detter J.C."/>
            <person name="Rohde M."/>
            <person name="Brambilla E."/>
            <person name="Spring S."/>
            <person name="Goker M."/>
            <person name="Sikorski J."/>
            <person name="Woyke T."/>
            <person name="Bristow J."/>
            <person name="Eisen J.A."/>
            <person name="Markowitz V."/>
            <person name="Hugenholtz P."/>
            <person name="Klenk H.P."/>
            <person name="Kyrpides N.C."/>
        </authorList>
    </citation>
    <scope>NUCLEOTIDE SEQUENCE [LARGE SCALE GENOMIC DNA]</scope>
    <source>
        <strain evidence="18">DSM 11293 / JCM 15392 / SEBR 4228</strain>
    </source>
</reference>
<evidence type="ECO:0000256" key="2">
    <source>
        <dbReference type="ARBA" id="ARBA00022490"/>
    </source>
</evidence>
<gene>
    <name evidence="9" type="primary">lon</name>
    <name evidence="17" type="ordered locus">Spirs_1293</name>
</gene>
<dbReference type="FunFam" id="3.40.50.300:FF:000382">
    <property type="entry name" value="Lon protease homolog 2, peroxisomal"/>
    <property type="match status" value="1"/>
</dbReference>
<evidence type="ECO:0000256" key="11">
    <source>
        <dbReference type="PIRSR" id="PIRSR001174-1"/>
    </source>
</evidence>
<evidence type="ECO:0000313" key="18">
    <source>
        <dbReference type="Proteomes" id="UP000002318"/>
    </source>
</evidence>
<dbReference type="EC" id="3.4.21.53" evidence="9 10"/>
<dbReference type="FunFam" id="1.20.5.5270:FF:000002">
    <property type="entry name" value="Lon protease homolog"/>
    <property type="match status" value="1"/>
</dbReference>
<keyword evidence="5 9" id="KW-0378">Hydrolase</keyword>
<evidence type="ECO:0000259" key="16">
    <source>
        <dbReference type="PROSITE" id="PS51787"/>
    </source>
</evidence>
<dbReference type="Gene3D" id="1.10.8.60">
    <property type="match status" value="1"/>
</dbReference>
<feature type="binding site" evidence="9 12">
    <location>
        <begin position="359"/>
        <end position="366"/>
    </location>
    <ligand>
        <name>ATP</name>
        <dbReference type="ChEBI" id="CHEBI:30616"/>
    </ligand>
</feature>
<dbReference type="HOGENOM" id="CLU_004109_4_3_12"/>
<evidence type="ECO:0000256" key="10">
    <source>
        <dbReference type="PIRNR" id="PIRNR001174"/>
    </source>
</evidence>
<evidence type="ECO:0000256" key="7">
    <source>
        <dbReference type="ARBA" id="ARBA00022840"/>
    </source>
</evidence>
<dbReference type="InterPro" id="IPR014721">
    <property type="entry name" value="Ribsml_uS5_D2-typ_fold_subgr"/>
</dbReference>
<dbReference type="GO" id="GO:0005524">
    <property type="term" value="F:ATP binding"/>
    <property type="evidence" value="ECO:0007669"/>
    <property type="project" value="UniProtKB-UniRule"/>
</dbReference>
<dbReference type="OrthoDB" id="9803599at2"/>
<dbReference type="AlphaFoldDB" id="E1R3Z8"/>
<evidence type="ECO:0000256" key="13">
    <source>
        <dbReference type="PROSITE-ProRule" id="PRU01122"/>
    </source>
</evidence>
<dbReference type="SUPFAM" id="SSF88697">
    <property type="entry name" value="PUA domain-like"/>
    <property type="match status" value="1"/>
</dbReference>
<feature type="domain" description="Lon N-terminal" evidence="16">
    <location>
        <begin position="15"/>
        <end position="207"/>
    </location>
</feature>
<evidence type="ECO:0000256" key="6">
    <source>
        <dbReference type="ARBA" id="ARBA00022825"/>
    </source>
</evidence>
<organism evidence="17 18">
    <name type="scientific">Sediminispirochaeta smaragdinae (strain DSM 11293 / JCM 15392 / SEBR 4228)</name>
    <name type="common">Spirochaeta smaragdinae</name>
    <dbReference type="NCBI Taxonomy" id="573413"/>
    <lineage>
        <taxon>Bacteria</taxon>
        <taxon>Pseudomonadati</taxon>
        <taxon>Spirochaetota</taxon>
        <taxon>Spirochaetia</taxon>
        <taxon>Spirochaetales</taxon>
        <taxon>Spirochaetaceae</taxon>
        <taxon>Sediminispirochaeta</taxon>
    </lineage>
</organism>
<evidence type="ECO:0000313" key="17">
    <source>
        <dbReference type="EMBL" id="ADK80420.1"/>
    </source>
</evidence>
<dbReference type="NCBIfam" id="TIGR00763">
    <property type="entry name" value="lon"/>
    <property type="match status" value="1"/>
</dbReference>
<dbReference type="Gene3D" id="2.30.130.40">
    <property type="entry name" value="LON domain-like"/>
    <property type="match status" value="1"/>
</dbReference>
<dbReference type="HAMAP" id="MF_01973">
    <property type="entry name" value="lon_bact"/>
    <property type="match status" value="1"/>
</dbReference>
<evidence type="ECO:0000256" key="4">
    <source>
        <dbReference type="ARBA" id="ARBA00022741"/>
    </source>
</evidence>
<dbReference type="InterPro" id="IPR027417">
    <property type="entry name" value="P-loop_NTPase"/>
</dbReference>
<dbReference type="GO" id="GO:0016887">
    <property type="term" value="F:ATP hydrolysis activity"/>
    <property type="evidence" value="ECO:0007669"/>
    <property type="project" value="UniProtKB-UniRule"/>
</dbReference>
<comment type="subunit">
    <text evidence="9 10">Homohexamer. Organized in a ring with a central cavity.</text>
</comment>
<dbReference type="SMART" id="SM00464">
    <property type="entry name" value="LON"/>
    <property type="match status" value="1"/>
</dbReference>
<dbReference type="InterPro" id="IPR003593">
    <property type="entry name" value="AAA+_ATPase"/>
</dbReference>
<evidence type="ECO:0000256" key="9">
    <source>
        <dbReference type="HAMAP-Rule" id="MF_01973"/>
    </source>
</evidence>
<dbReference type="PROSITE" id="PS51787">
    <property type="entry name" value="LON_N"/>
    <property type="match status" value="1"/>
</dbReference>
<keyword evidence="4 9" id="KW-0547">Nucleotide-binding</keyword>
<dbReference type="InterPro" id="IPR008269">
    <property type="entry name" value="Lon_proteolytic"/>
</dbReference>
<dbReference type="Gene3D" id="3.30.230.10">
    <property type="match status" value="1"/>
</dbReference>
<keyword evidence="3 9" id="KW-0645">Protease</keyword>